<evidence type="ECO:0000313" key="1">
    <source>
        <dbReference type="EMBL" id="CAJ2678898.1"/>
    </source>
</evidence>
<protein>
    <submittedName>
        <fullName evidence="1">Uncharacterized protein</fullName>
    </submittedName>
</protein>
<sequence length="532" mass="56909">MASSSTPLINFKLSLFNSLHHQRTINNSKTTINPRLISASINNHLSTTRVTYPLLTSHSLHNRRFNVRFQAQKEYSAGNSSESVASDATSQEEFSWSSVILPFVFPALGGLLFGYDIGATSGATISLQSPELSGIAWSNLSSIQLGLVVSGSLYGALFGSLLAFAIADFIGRKRQLIGAALLYLLGSAITATAPELGVLLAGRLIYGLGIGLAMHGAPLYIAETCPSQIRGTLVSLKELFIVLGILVGYFVGSFQISTVGGWRFMYGFSAPLAVLMGLGMWTLPASPRWLLLKAVQGKGSFQDLKEKAIVSLSKLRGRPPGDKESEKQIEESLVSLKSAYADQESEANFLEVFQGPNLKAFIIGGGLVLFQQITGQPSVLYYAGPILQSAGFSAAADAAKVSVVIGLFKALSLVLLSAYYKFLGGLPIVAVGALLLYVGCYQISFGPISWLMVSEIFPLRTRGRGISMAVLTNFASNAVVTFAFSPLKEYLGAENLFLLFAAIALVSLVFIITSVPETKGLSLEDIESKILK</sequence>
<accession>A0ACB0MBJ5</accession>
<evidence type="ECO:0000313" key="2">
    <source>
        <dbReference type="Proteomes" id="UP001177021"/>
    </source>
</evidence>
<comment type="caution">
    <text evidence="1">The sequence shown here is derived from an EMBL/GenBank/DDBJ whole genome shotgun (WGS) entry which is preliminary data.</text>
</comment>
<reference evidence="1" key="1">
    <citation type="submission" date="2023-10" db="EMBL/GenBank/DDBJ databases">
        <authorList>
            <person name="Rodriguez Cubillos JULIANA M."/>
            <person name="De Vega J."/>
        </authorList>
    </citation>
    <scope>NUCLEOTIDE SEQUENCE</scope>
</reference>
<dbReference type="EMBL" id="CASHSV030000823">
    <property type="protein sequence ID" value="CAJ2678898.1"/>
    <property type="molecule type" value="Genomic_DNA"/>
</dbReference>
<name>A0ACB0MBJ5_TRIPR</name>
<gene>
    <name evidence="1" type="ORF">MILVUS5_LOCUS41111</name>
</gene>
<organism evidence="1 2">
    <name type="scientific">Trifolium pratense</name>
    <name type="common">Red clover</name>
    <dbReference type="NCBI Taxonomy" id="57577"/>
    <lineage>
        <taxon>Eukaryota</taxon>
        <taxon>Viridiplantae</taxon>
        <taxon>Streptophyta</taxon>
        <taxon>Embryophyta</taxon>
        <taxon>Tracheophyta</taxon>
        <taxon>Spermatophyta</taxon>
        <taxon>Magnoliopsida</taxon>
        <taxon>eudicotyledons</taxon>
        <taxon>Gunneridae</taxon>
        <taxon>Pentapetalae</taxon>
        <taxon>rosids</taxon>
        <taxon>fabids</taxon>
        <taxon>Fabales</taxon>
        <taxon>Fabaceae</taxon>
        <taxon>Papilionoideae</taxon>
        <taxon>50 kb inversion clade</taxon>
        <taxon>NPAAA clade</taxon>
        <taxon>Hologalegina</taxon>
        <taxon>IRL clade</taxon>
        <taxon>Trifolieae</taxon>
        <taxon>Trifolium</taxon>
    </lineage>
</organism>
<keyword evidence="2" id="KW-1185">Reference proteome</keyword>
<proteinExistence type="predicted"/>
<dbReference type="Proteomes" id="UP001177021">
    <property type="component" value="Unassembled WGS sequence"/>
</dbReference>